<feature type="domain" description="Flagellar hook protein FlgE D2" evidence="8">
    <location>
        <begin position="155"/>
        <end position="278"/>
    </location>
</feature>
<dbReference type="Proteomes" id="UP000686327">
    <property type="component" value="Unassembled WGS sequence"/>
</dbReference>
<evidence type="ECO:0000259" key="6">
    <source>
        <dbReference type="Pfam" id="PF00460"/>
    </source>
</evidence>
<dbReference type="Pfam" id="PF22692">
    <property type="entry name" value="LlgE_F_G_D1"/>
    <property type="match status" value="1"/>
</dbReference>
<evidence type="ECO:0000256" key="5">
    <source>
        <dbReference type="RuleBase" id="RU362116"/>
    </source>
</evidence>
<dbReference type="RefSeq" id="WP_216377188.1">
    <property type="nucleotide sequence ID" value="NZ_JAGRYT010000038.1"/>
</dbReference>
<evidence type="ECO:0000256" key="1">
    <source>
        <dbReference type="ARBA" id="ARBA00004117"/>
    </source>
</evidence>
<name>A0ABS6DNS6_9ENTR</name>
<keyword evidence="10" id="KW-0966">Cell projection</keyword>
<reference evidence="11" key="1">
    <citation type="submission" date="2023-07" db="EMBL/GenBank/DDBJ databases">
        <title>Cedecea davisae an AmpC producer and its therapeutic implications.</title>
        <authorList>
            <person name="Notter J."/>
        </authorList>
    </citation>
    <scope>NUCLEOTIDE SEQUENCE [LARGE SCALE GENOMIC DNA]</scope>
    <source>
        <strain evidence="11">1</strain>
    </source>
</reference>
<gene>
    <name evidence="10" type="primary">flgE</name>
    <name evidence="10" type="ORF">KC222_21020</name>
</gene>
<feature type="domain" description="Flagellar basal body rod protein N-terminal" evidence="6">
    <location>
        <begin position="5"/>
        <end position="33"/>
    </location>
</feature>
<feature type="domain" description="Flagellar hook protein FlgE/F/G-like D1" evidence="9">
    <location>
        <begin position="76"/>
        <end position="139"/>
    </location>
</feature>
<organism evidence="10 11">
    <name type="scientific">Cedecea davisae</name>
    <dbReference type="NCBI Taxonomy" id="158484"/>
    <lineage>
        <taxon>Bacteria</taxon>
        <taxon>Pseudomonadati</taxon>
        <taxon>Pseudomonadota</taxon>
        <taxon>Gammaproteobacteria</taxon>
        <taxon>Enterobacterales</taxon>
        <taxon>Enterobacteriaceae</taxon>
        <taxon>Cedecea</taxon>
    </lineage>
</organism>
<evidence type="ECO:0000256" key="3">
    <source>
        <dbReference type="ARBA" id="ARBA00019015"/>
    </source>
</evidence>
<protein>
    <recommendedName>
        <fullName evidence="3 5">Flagellar hook protein FlgE</fullName>
    </recommendedName>
</protein>
<keyword evidence="11" id="KW-1185">Reference proteome</keyword>
<dbReference type="InterPro" id="IPR001444">
    <property type="entry name" value="Flag_bb_rod_N"/>
</dbReference>
<dbReference type="PANTHER" id="PTHR30435">
    <property type="entry name" value="FLAGELLAR PROTEIN"/>
    <property type="match status" value="1"/>
</dbReference>
<comment type="function">
    <text evidence="5">A flexible structure which links the flagellar filament to the drive apparatus in the basal body.</text>
</comment>
<comment type="caution">
    <text evidence="10">The sequence shown here is derived from an EMBL/GenBank/DDBJ whole genome shotgun (WGS) entry which is preliminary data.</text>
</comment>
<dbReference type="Pfam" id="PF00460">
    <property type="entry name" value="Flg_bb_rod"/>
    <property type="match status" value="1"/>
</dbReference>
<feature type="domain" description="Flagellar basal-body/hook protein C-terminal" evidence="7">
    <location>
        <begin position="352"/>
        <end position="394"/>
    </location>
</feature>
<dbReference type="InterPro" id="IPR020013">
    <property type="entry name" value="Flagellar_FlgE/F/G"/>
</dbReference>
<evidence type="ECO:0000313" key="11">
    <source>
        <dbReference type="Proteomes" id="UP000686327"/>
    </source>
</evidence>
<accession>A0ABS6DNS6</accession>
<dbReference type="NCBIfam" id="NF004238">
    <property type="entry name" value="PRK05682.1-1"/>
    <property type="match status" value="1"/>
</dbReference>
<evidence type="ECO:0000256" key="4">
    <source>
        <dbReference type="ARBA" id="ARBA00023143"/>
    </source>
</evidence>
<dbReference type="InterPro" id="IPR053967">
    <property type="entry name" value="LlgE_F_G-like_D1"/>
</dbReference>
<keyword evidence="10" id="KW-0969">Cilium</keyword>
<evidence type="ECO:0000259" key="9">
    <source>
        <dbReference type="Pfam" id="PF22692"/>
    </source>
</evidence>
<evidence type="ECO:0000259" key="8">
    <source>
        <dbReference type="Pfam" id="PF07559"/>
    </source>
</evidence>
<dbReference type="InterPro" id="IPR010930">
    <property type="entry name" value="Flg_bb/hook_C_dom"/>
</dbReference>
<evidence type="ECO:0000259" key="7">
    <source>
        <dbReference type="Pfam" id="PF06429"/>
    </source>
</evidence>
<dbReference type="InterPro" id="IPR011491">
    <property type="entry name" value="FlgE_D2"/>
</dbReference>
<evidence type="ECO:0000313" key="10">
    <source>
        <dbReference type="EMBL" id="MBU4684481.1"/>
    </source>
</evidence>
<comment type="similarity">
    <text evidence="2 5">Belongs to the flagella basal body rod proteins family.</text>
</comment>
<dbReference type="NCBIfam" id="NF005286">
    <property type="entry name" value="PRK06803.1"/>
    <property type="match status" value="1"/>
</dbReference>
<dbReference type="EMBL" id="JAGRYU010000035">
    <property type="protein sequence ID" value="MBU4684481.1"/>
    <property type="molecule type" value="Genomic_DNA"/>
</dbReference>
<keyword evidence="10" id="KW-0282">Flagellum</keyword>
<comment type="subcellular location">
    <subcellularLocation>
        <location evidence="1 5">Bacterial flagellum basal body</location>
    </subcellularLocation>
</comment>
<proteinExistence type="inferred from homology"/>
<keyword evidence="4 5" id="KW-0975">Bacterial flagellum</keyword>
<dbReference type="PANTHER" id="PTHR30435:SF1">
    <property type="entry name" value="FLAGELLAR HOOK PROTEIN FLGE"/>
    <property type="match status" value="1"/>
</dbReference>
<sequence length="397" mass="41555">MSFSIATSGLNAITEQLNAISNNIANSGTAGFKSGRAEFSALYAQSQPLGVGVSGVTQSITRGGAITSSASALDLAISGNGFFVVRDSAGATAYTRSGYFHTDSNGNLINGANMNLQGYPVDANGVLQVGSVGNINISSGSIPAKATDSIDFTANLDARADKPETDVFDPKDNTSYNNTYSTQVYDSLGREHTINQYFVKTDENKWEVHYYMDDQPLTNPATQTLEFSEQGILKTPNGAVNMSIDIPGAESLAVDLNYNGTTQYGSDFSVSKNKGSGYASGEKVGQAIDEDGSVYATFSNGERMLQGQLILANFANPNGLAAQDGTTWTQTASSGTPLTGAPGSGQLGVIKSGAIEGSNVDLTSELVGLMSAQRNYQANTKVISTNDNMMNALFQAL</sequence>
<dbReference type="NCBIfam" id="TIGR03506">
    <property type="entry name" value="FlgEFG_subfam"/>
    <property type="match status" value="1"/>
</dbReference>
<evidence type="ECO:0000256" key="2">
    <source>
        <dbReference type="ARBA" id="ARBA00009677"/>
    </source>
</evidence>
<dbReference type="Pfam" id="PF07559">
    <property type="entry name" value="FlgE_D2"/>
    <property type="match status" value="1"/>
</dbReference>
<dbReference type="Pfam" id="PF06429">
    <property type="entry name" value="Flg_bbr_C"/>
    <property type="match status" value="1"/>
</dbReference>